<gene>
    <name evidence="1" type="ORF">QQF64_012903</name>
</gene>
<protein>
    <submittedName>
        <fullName evidence="1">Uncharacterized protein</fullName>
    </submittedName>
</protein>
<dbReference type="EMBL" id="JAYMGO010000019">
    <property type="protein sequence ID" value="KAL1254842.1"/>
    <property type="molecule type" value="Genomic_DNA"/>
</dbReference>
<name>A0ABR3LPP3_9TELE</name>
<accession>A0ABR3LPP3</accession>
<comment type="caution">
    <text evidence="1">The sequence shown here is derived from an EMBL/GenBank/DDBJ whole genome shotgun (WGS) entry which is preliminary data.</text>
</comment>
<evidence type="ECO:0000313" key="2">
    <source>
        <dbReference type="Proteomes" id="UP001558613"/>
    </source>
</evidence>
<keyword evidence="2" id="KW-1185">Reference proteome</keyword>
<sequence>MLENVMLIKLNANVLHFQKSSEGAAPAGSVVTSPRVRLRCARGPGFLPQCISPSVTGGNYTPLWTRERAAQNGVKTRRISGSRSHGVSLMLGDLIAEASDGLRTSTYE</sequence>
<reference evidence="1 2" key="1">
    <citation type="submission" date="2023-09" db="EMBL/GenBank/DDBJ databases">
        <authorList>
            <person name="Wang M."/>
        </authorList>
    </citation>
    <scope>NUCLEOTIDE SEQUENCE [LARGE SCALE GENOMIC DNA]</scope>
    <source>
        <strain evidence="1">GT-2023</strain>
        <tissue evidence="1">Liver</tissue>
    </source>
</reference>
<evidence type="ECO:0000313" key="1">
    <source>
        <dbReference type="EMBL" id="KAL1254842.1"/>
    </source>
</evidence>
<organism evidence="1 2">
    <name type="scientific">Cirrhinus molitorella</name>
    <name type="common">mud carp</name>
    <dbReference type="NCBI Taxonomy" id="172907"/>
    <lineage>
        <taxon>Eukaryota</taxon>
        <taxon>Metazoa</taxon>
        <taxon>Chordata</taxon>
        <taxon>Craniata</taxon>
        <taxon>Vertebrata</taxon>
        <taxon>Euteleostomi</taxon>
        <taxon>Actinopterygii</taxon>
        <taxon>Neopterygii</taxon>
        <taxon>Teleostei</taxon>
        <taxon>Ostariophysi</taxon>
        <taxon>Cypriniformes</taxon>
        <taxon>Cyprinidae</taxon>
        <taxon>Labeoninae</taxon>
        <taxon>Labeonini</taxon>
        <taxon>Cirrhinus</taxon>
    </lineage>
</organism>
<proteinExistence type="predicted"/>
<dbReference type="Proteomes" id="UP001558613">
    <property type="component" value="Unassembled WGS sequence"/>
</dbReference>